<dbReference type="InterPro" id="IPR011473">
    <property type="entry name" value="DUF1579"/>
</dbReference>
<reference evidence="1 2" key="1">
    <citation type="submission" date="2016-10" db="EMBL/GenBank/DDBJ databases">
        <title>Draft Genome sequence of Roseomonas sp. strain M3.</title>
        <authorList>
            <person name="Subhash Y."/>
            <person name="Lee S."/>
        </authorList>
    </citation>
    <scope>NUCLEOTIDE SEQUENCE [LARGE SCALE GENOMIC DNA]</scope>
    <source>
        <strain evidence="1 2">M3</strain>
    </source>
</reference>
<gene>
    <name evidence="1" type="ORF">BKE38_09425</name>
</gene>
<keyword evidence="2" id="KW-1185">Reference proteome</keyword>
<comment type="caution">
    <text evidence="1">The sequence shown here is derived from an EMBL/GenBank/DDBJ whole genome shotgun (WGS) entry which is preliminary data.</text>
</comment>
<evidence type="ECO:0000313" key="1">
    <source>
        <dbReference type="EMBL" id="ONG55000.1"/>
    </source>
</evidence>
<dbReference type="AlphaFoldDB" id="A0A1V2H3J3"/>
<name>A0A1V2H3J3_9PROT</name>
<organism evidence="1 2">
    <name type="scientific">Teichococcus deserti</name>
    <dbReference type="NCBI Taxonomy" id="1817963"/>
    <lineage>
        <taxon>Bacteria</taxon>
        <taxon>Pseudomonadati</taxon>
        <taxon>Pseudomonadota</taxon>
        <taxon>Alphaproteobacteria</taxon>
        <taxon>Acetobacterales</taxon>
        <taxon>Roseomonadaceae</taxon>
        <taxon>Roseomonas</taxon>
    </lineage>
</organism>
<protein>
    <recommendedName>
        <fullName evidence="3">DUF1579 domain-containing protein</fullName>
    </recommendedName>
</protein>
<evidence type="ECO:0008006" key="3">
    <source>
        <dbReference type="Google" id="ProtNLM"/>
    </source>
</evidence>
<sequence length="160" mass="17746">MAPSITDQHRWLLQFQGEWHMVADCAAPPGGEPVHFEGRETVRALGEAWIHCEGIGPGPTPESEARSVMLLGYDTAKGCFVGTFTGSMMTNLWIYQGQLDADRRMLTLDTEGPNFGPEGGTAKFQDIIALEADGGRSMTSRMQKPDGRWEQVMRAVYRRI</sequence>
<proteinExistence type="predicted"/>
<dbReference type="Pfam" id="PF07617">
    <property type="entry name" value="DUF1579"/>
    <property type="match status" value="1"/>
</dbReference>
<accession>A0A1V2H3J3</accession>
<dbReference type="EMBL" id="MLCO01000077">
    <property type="protein sequence ID" value="ONG55000.1"/>
    <property type="molecule type" value="Genomic_DNA"/>
</dbReference>
<dbReference type="Proteomes" id="UP000188879">
    <property type="component" value="Unassembled WGS sequence"/>
</dbReference>
<evidence type="ECO:0000313" key="2">
    <source>
        <dbReference type="Proteomes" id="UP000188879"/>
    </source>
</evidence>